<gene>
    <name evidence="1" type="ORF">V4F39_22075</name>
</gene>
<sequence>MTQPTRGRRGMAVAPHALASQAALAVLREGGNAIEAMVAAAATIAVAYPHMNGIGGDSFWLVGLPSGGSTEVIGIDACGASAAGVRREDYAGRSAIPFRGGSAALTVAGTLSGWAQALELSRTRLGGRLPLERLLADAIDGARHGVPVTNSQHLNSAHKRKELIPISGFADTFLPGGQAPPIGSLFTQPRLAATFGHLARAGLDDFYRGDLARSLARDLQAAGSPLSLDDLAQHQALLRTPLALRHRAGTVYNMPPPTQGLVSLIILGLMDRLGVERFDHLGADYVHAAAESVKQAFAVRDRHITDPASMTVDPASFLEPAALDAMAARIDMHRAAAWGAGKGPADTVWMGVIDGEGNAVSMIQSIYHEFGSGVVLAESGVNWQNRGASFSLDPSHINTLAPRKKPFHTLNPAMALLDDGRTMVYGNMGGDGQPQSQSAVFTRSVMHGLDPQAAIEAPRWLLGRTWGQTSDSLKLESRFPPETVQALIERGHEVEVLGEFDETFGHAGCIFRRPDGSLEGGFDPRSDGGVASF</sequence>
<organism evidence="1 2">
    <name type="scientific">Aquincola agrisoli</name>
    <dbReference type="NCBI Taxonomy" id="3119538"/>
    <lineage>
        <taxon>Bacteria</taxon>
        <taxon>Pseudomonadati</taxon>
        <taxon>Pseudomonadota</taxon>
        <taxon>Betaproteobacteria</taxon>
        <taxon>Burkholderiales</taxon>
        <taxon>Sphaerotilaceae</taxon>
        <taxon>Aquincola</taxon>
    </lineage>
</organism>
<name>A0AAW9QLY6_9BURK</name>
<comment type="caution">
    <text evidence="1">The sequence shown here is derived from an EMBL/GenBank/DDBJ whole genome shotgun (WGS) entry which is preliminary data.</text>
</comment>
<reference evidence="1 2" key="1">
    <citation type="submission" date="2024-02" db="EMBL/GenBank/DDBJ databases">
        <title>Genome sequence of Aquincola sp. MAHUQ-54.</title>
        <authorList>
            <person name="Huq M.A."/>
        </authorList>
    </citation>
    <scope>NUCLEOTIDE SEQUENCE [LARGE SCALE GENOMIC DNA]</scope>
    <source>
        <strain evidence="1 2">MAHUQ-54</strain>
    </source>
</reference>
<dbReference type="PANTHER" id="PTHR43881:SF5">
    <property type="entry name" value="GAMMA-GLUTAMYLTRANSPEPTIDASE"/>
    <property type="match status" value="1"/>
</dbReference>
<dbReference type="Proteomes" id="UP001336250">
    <property type="component" value="Unassembled WGS sequence"/>
</dbReference>
<dbReference type="InterPro" id="IPR043138">
    <property type="entry name" value="GGT_lsub"/>
</dbReference>
<dbReference type="InterPro" id="IPR029055">
    <property type="entry name" value="Ntn_hydrolases_N"/>
</dbReference>
<dbReference type="PRINTS" id="PR01210">
    <property type="entry name" value="GGTRANSPTASE"/>
</dbReference>
<dbReference type="Gene3D" id="1.10.246.130">
    <property type="match status" value="1"/>
</dbReference>
<dbReference type="SUPFAM" id="SSF56235">
    <property type="entry name" value="N-terminal nucleophile aminohydrolases (Ntn hydrolases)"/>
    <property type="match status" value="1"/>
</dbReference>
<proteinExistence type="predicted"/>
<dbReference type="AlphaFoldDB" id="A0AAW9QLY6"/>
<keyword evidence="2" id="KW-1185">Reference proteome</keyword>
<accession>A0AAW9QLY6</accession>
<dbReference type="Gene3D" id="3.60.20.40">
    <property type="match status" value="1"/>
</dbReference>
<dbReference type="Pfam" id="PF01019">
    <property type="entry name" value="G_glu_transpept"/>
    <property type="match status" value="1"/>
</dbReference>
<dbReference type="InterPro" id="IPR043137">
    <property type="entry name" value="GGT_ssub_C"/>
</dbReference>
<dbReference type="EMBL" id="JAZIBG010000048">
    <property type="protein sequence ID" value="MEF7616617.1"/>
    <property type="molecule type" value="Genomic_DNA"/>
</dbReference>
<evidence type="ECO:0000313" key="1">
    <source>
        <dbReference type="EMBL" id="MEF7616617.1"/>
    </source>
</evidence>
<dbReference type="RefSeq" id="WP_332292158.1">
    <property type="nucleotide sequence ID" value="NZ_JAZIBG010000048.1"/>
</dbReference>
<protein>
    <submittedName>
        <fullName evidence="1">Gamma-glutamyltransferase family protein</fullName>
    </submittedName>
</protein>
<evidence type="ECO:0000313" key="2">
    <source>
        <dbReference type="Proteomes" id="UP001336250"/>
    </source>
</evidence>
<dbReference type="InterPro" id="IPR052896">
    <property type="entry name" value="GGT-like_enzyme"/>
</dbReference>
<dbReference type="PANTHER" id="PTHR43881">
    <property type="entry name" value="GAMMA-GLUTAMYLTRANSPEPTIDASE (AFU_ORTHOLOGUE AFUA_4G13580)"/>
    <property type="match status" value="1"/>
</dbReference>